<dbReference type="Gene3D" id="1.25.10.10">
    <property type="entry name" value="Leucine-rich Repeat Variant"/>
    <property type="match status" value="1"/>
</dbReference>
<dbReference type="InterPro" id="IPR016024">
    <property type="entry name" value="ARM-type_fold"/>
</dbReference>
<accession>U4L040</accession>
<evidence type="ECO:0000256" key="5">
    <source>
        <dbReference type="SAM" id="MobiDB-lite"/>
    </source>
</evidence>
<evidence type="ECO:0000259" key="6">
    <source>
        <dbReference type="PROSITE" id="PS50166"/>
    </source>
</evidence>
<keyword evidence="8" id="KW-1185">Reference proteome</keyword>
<dbReference type="eggNOG" id="KOG2274">
    <property type="taxonomic scope" value="Eukaryota"/>
</dbReference>
<dbReference type="GO" id="GO:0031267">
    <property type="term" value="F:small GTPase binding"/>
    <property type="evidence" value="ECO:0007669"/>
    <property type="project" value="InterPro"/>
</dbReference>
<dbReference type="GO" id="GO:0006606">
    <property type="term" value="P:protein import into nucleus"/>
    <property type="evidence" value="ECO:0007669"/>
    <property type="project" value="TreeGrafter"/>
</dbReference>
<evidence type="ECO:0000313" key="8">
    <source>
        <dbReference type="Proteomes" id="UP000018144"/>
    </source>
</evidence>
<comment type="subcellular location">
    <subcellularLocation>
        <location evidence="1">Nucleus</location>
    </subcellularLocation>
</comment>
<keyword evidence="3" id="KW-0653">Protein transport</keyword>
<name>U4L040_PYROM</name>
<evidence type="ECO:0000256" key="3">
    <source>
        <dbReference type="ARBA" id="ARBA00022927"/>
    </source>
</evidence>
<dbReference type="EMBL" id="HF935350">
    <property type="protein sequence ID" value="CCX07400.1"/>
    <property type="molecule type" value="Genomic_DNA"/>
</dbReference>
<dbReference type="InterPro" id="IPR001494">
    <property type="entry name" value="Importin-beta_N"/>
</dbReference>
<dbReference type="AlphaFoldDB" id="U4L040"/>
<evidence type="ECO:0000313" key="7">
    <source>
        <dbReference type="EMBL" id="CCX07400.1"/>
    </source>
</evidence>
<feature type="domain" description="Importin N-terminal" evidence="6">
    <location>
        <begin position="23"/>
        <end position="99"/>
    </location>
</feature>
<dbReference type="Pfam" id="PF03810">
    <property type="entry name" value="IBN_N"/>
    <property type="match status" value="1"/>
</dbReference>
<dbReference type="PROSITE" id="PS50166">
    <property type="entry name" value="IMPORTIN_B_NT"/>
    <property type="match status" value="1"/>
</dbReference>
<dbReference type="STRING" id="1076935.U4L040"/>
<feature type="compositionally biased region" description="Polar residues" evidence="5">
    <location>
        <begin position="1"/>
        <end position="16"/>
    </location>
</feature>
<proteinExistence type="predicted"/>
<dbReference type="SMART" id="SM00913">
    <property type="entry name" value="IBN_N"/>
    <property type="match status" value="1"/>
</dbReference>
<dbReference type="GO" id="GO:0005829">
    <property type="term" value="C:cytosol"/>
    <property type="evidence" value="ECO:0007669"/>
    <property type="project" value="TreeGrafter"/>
</dbReference>
<dbReference type="SUPFAM" id="SSF48371">
    <property type="entry name" value="ARM repeat"/>
    <property type="match status" value="1"/>
</dbReference>
<dbReference type="InterPro" id="IPR011989">
    <property type="entry name" value="ARM-like"/>
</dbReference>
<dbReference type="PANTHER" id="PTHR10997">
    <property type="entry name" value="IMPORTIN-7, 8, 11"/>
    <property type="match status" value="1"/>
</dbReference>
<dbReference type="OMA" id="NPDQYTI"/>
<sequence>MEQQLLGLFQQTQDTNEAPRRAAEAQLESLYANSGFPVALTNIACAQELPLPSRQSALTTLKRFVLRCWSDQYEDFQGPLLNPEIKQHLRPKLLVLATDDQRKVRGIAAAILGKIATSDYPEEWPELLENLLTFINGGNDAATNGALHVLNDVLDEGLGEDQFFSMAKQIVETLYKVATDEQRSFSVRSLSVCTFKSCVDTLGMMRGSHGTEIETFAQEAFNLWASFMTSVLEAVLSSTSDENAKGLVTLKIQVIRTIMQIRQHFPKLFEQHIEKMFGATWADMARSKDLYVDEFVHDAAEGRLVDLDPLPYSLDLYVLEQLDFVQSCLGHRIVKENIERAGFAPGGASPFSQMVYTTIALSQIAGEDSTMWEIDLNVFLSEETAISANYTPRTASGDLIMKLGELFPVQTVESLFDHTQRIFASAENTGLKESVLHLWDQLLNEYAEMGRPIADGIATSLLGYIVAAIGSSTEQQQFLRARGYSVAATLTKAMYTTIQDKVVELMEQSIRASTGDPSVIVQITALRTFQKYSDSVPREFLLPLQPNVIAAIRTFLAGKEDDDPEDSQDVLTELVETIKCVTTINYAAILDDSLRIGELLFSIGQNGIGNYHLLSIIRETFDNITEGAPDIYVPVCNKLMPIITQMMDVDANGVENPLNGLATEILETILQNGSSPLPQGLVATCMPRICRILLTSSESELVQSGCGVMKEIVRLDCAQLLGWRDASGKSGLEISLFIIDRLLRPEFSEAAAIEVGALAAEIVDKAGDQIGPVLPDLLRAVASRLLTATLPPFIQSLILVFARLVLKQANDVVNFLAGLMLGNRNGLEVVMSSWLANTSYFSGYEEIRQNVMALAHIYNLQDPRLAQIIVPGDLVIPTSTRIMTRSRAKQTPDQYTMIPVPVKIIKLLVQELGGSSEVNSTKFFNSTAADFEDDDEEGWEDVDNQLNIPGMSREELLALGASGRTSRQLDDATYNTLASFFKEVSSKNIGDFQSIYNTLKPEEQHQLSLLR</sequence>
<keyword evidence="2" id="KW-0813">Transport</keyword>
<keyword evidence="4" id="KW-0539">Nucleus</keyword>
<dbReference type="InterPro" id="IPR056840">
    <property type="entry name" value="HEAT_IPO9_central"/>
</dbReference>
<dbReference type="PANTHER" id="PTHR10997:SF9">
    <property type="entry name" value="IMPORTIN-9"/>
    <property type="match status" value="1"/>
</dbReference>
<evidence type="ECO:0000256" key="2">
    <source>
        <dbReference type="ARBA" id="ARBA00022448"/>
    </source>
</evidence>
<feature type="region of interest" description="Disordered" evidence="5">
    <location>
        <begin position="1"/>
        <end position="21"/>
    </location>
</feature>
<evidence type="ECO:0000256" key="1">
    <source>
        <dbReference type="ARBA" id="ARBA00004123"/>
    </source>
</evidence>
<dbReference type="Proteomes" id="UP000018144">
    <property type="component" value="Unassembled WGS sequence"/>
</dbReference>
<evidence type="ECO:0000256" key="4">
    <source>
        <dbReference type="ARBA" id="ARBA00023242"/>
    </source>
</evidence>
<protein>
    <submittedName>
        <fullName evidence="7">Similar to Importin subunit beta-5 acc. no. Q10297</fullName>
    </submittedName>
</protein>
<gene>
    <name evidence="7" type="ORF">PCON_06989</name>
</gene>
<dbReference type="GO" id="GO:0005635">
    <property type="term" value="C:nuclear envelope"/>
    <property type="evidence" value="ECO:0007669"/>
    <property type="project" value="TreeGrafter"/>
</dbReference>
<organism evidence="7 8">
    <name type="scientific">Pyronema omphalodes (strain CBS 100304)</name>
    <name type="common">Pyronema confluens</name>
    <dbReference type="NCBI Taxonomy" id="1076935"/>
    <lineage>
        <taxon>Eukaryota</taxon>
        <taxon>Fungi</taxon>
        <taxon>Dikarya</taxon>
        <taxon>Ascomycota</taxon>
        <taxon>Pezizomycotina</taxon>
        <taxon>Pezizomycetes</taxon>
        <taxon>Pezizales</taxon>
        <taxon>Pyronemataceae</taxon>
        <taxon>Pyronema</taxon>
    </lineage>
</organism>
<reference evidence="7 8" key="1">
    <citation type="journal article" date="2013" name="PLoS Genet.">
        <title>The genome and development-dependent transcriptomes of Pyronema confluens: a window into fungal evolution.</title>
        <authorList>
            <person name="Traeger S."/>
            <person name="Altegoer F."/>
            <person name="Freitag M."/>
            <person name="Gabaldon T."/>
            <person name="Kempken F."/>
            <person name="Kumar A."/>
            <person name="Marcet-Houben M."/>
            <person name="Poggeler S."/>
            <person name="Stajich J.E."/>
            <person name="Nowrousian M."/>
        </authorList>
    </citation>
    <scope>NUCLEOTIDE SEQUENCE [LARGE SCALE GENOMIC DNA]</scope>
    <source>
        <strain evidence="8">CBS 100304</strain>
        <tissue evidence="7">Vegetative mycelium</tissue>
    </source>
</reference>
<dbReference type="OrthoDB" id="431626at2759"/>
<dbReference type="Pfam" id="PF25018">
    <property type="entry name" value="HEAT_IPO9_c"/>
    <property type="match status" value="1"/>
</dbReference>